<organism evidence="2 3">
    <name type="scientific">Ephemerocybe angulata</name>
    <dbReference type="NCBI Taxonomy" id="980116"/>
    <lineage>
        <taxon>Eukaryota</taxon>
        <taxon>Fungi</taxon>
        <taxon>Dikarya</taxon>
        <taxon>Basidiomycota</taxon>
        <taxon>Agaricomycotina</taxon>
        <taxon>Agaricomycetes</taxon>
        <taxon>Agaricomycetidae</taxon>
        <taxon>Agaricales</taxon>
        <taxon>Agaricineae</taxon>
        <taxon>Psathyrellaceae</taxon>
        <taxon>Ephemerocybe</taxon>
    </lineage>
</organism>
<dbReference type="SUPFAM" id="SSF55729">
    <property type="entry name" value="Acyl-CoA N-acyltransferases (Nat)"/>
    <property type="match status" value="1"/>
</dbReference>
<evidence type="ECO:0000313" key="2">
    <source>
        <dbReference type="EMBL" id="KAF5335796.1"/>
    </source>
</evidence>
<evidence type="ECO:0000259" key="1">
    <source>
        <dbReference type="PROSITE" id="PS51186"/>
    </source>
</evidence>
<dbReference type="Proteomes" id="UP000541558">
    <property type="component" value="Unassembled WGS sequence"/>
</dbReference>
<keyword evidence="3" id="KW-1185">Reference proteome</keyword>
<name>A0A8H5C625_9AGAR</name>
<dbReference type="CDD" id="cd04301">
    <property type="entry name" value="NAT_SF"/>
    <property type="match status" value="1"/>
</dbReference>
<dbReference type="Pfam" id="PF13508">
    <property type="entry name" value="Acetyltransf_7"/>
    <property type="match status" value="1"/>
</dbReference>
<sequence>MVSVHRLQDPSDAQIEELTQLLLIAHDGLIVPRMMSDSRKDIEEKWHRSGVRIGALEGRIWVVYDPSYTPGPNAVGAPIVAVVVAFGPGAMPMASEAQRALGRDYIDSLSAEGKKWQNETFYPLMEKLVEESGGEEKNFEQVVDSWLTILLATDPVHQRKGYASALLREVKQAAVEDGSIVTLFTFSDELEAYYLSQGFTVEGKIDIPSPLGNWVHREMMWVNAGGAQQEPL</sequence>
<gene>
    <name evidence="2" type="ORF">D9611_009619</name>
</gene>
<comment type="caution">
    <text evidence="2">The sequence shown here is derived from an EMBL/GenBank/DDBJ whole genome shotgun (WGS) entry which is preliminary data.</text>
</comment>
<reference evidence="2 3" key="1">
    <citation type="journal article" date="2020" name="ISME J.">
        <title>Uncovering the hidden diversity of litter-decomposition mechanisms in mushroom-forming fungi.</title>
        <authorList>
            <person name="Floudas D."/>
            <person name="Bentzer J."/>
            <person name="Ahren D."/>
            <person name="Johansson T."/>
            <person name="Persson P."/>
            <person name="Tunlid A."/>
        </authorList>
    </citation>
    <scope>NUCLEOTIDE SEQUENCE [LARGE SCALE GENOMIC DNA]</scope>
    <source>
        <strain evidence="2 3">CBS 175.51</strain>
    </source>
</reference>
<evidence type="ECO:0000313" key="3">
    <source>
        <dbReference type="Proteomes" id="UP000541558"/>
    </source>
</evidence>
<dbReference type="GO" id="GO:0016747">
    <property type="term" value="F:acyltransferase activity, transferring groups other than amino-acyl groups"/>
    <property type="evidence" value="ECO:0007669"/>
    <property type="project" value="InterPro"/>
</dbReference>
<dbReference type="Gene3D" id="3.40.630.30">
    <property type="match status" value="1"/>
</dbReference>
<dbReference type="InterPro" id="IPR016181">
    <property type="entry name" value="Acyl_CoA_acyltransferase"/>
</dbReference>
<dbReference type="OrthoDB" id="61113at2759"/>
<protein>
    <recommendedName>
        <fullName evidence="1">N-acetyltransferase domain-containing protein</fullName>
    </recommendedName>
</protein>
<dbReference type="EMBL" id="JAACJK010000060">
    <property type="protein sequence ID" value="KAF5335796.1"/>
    <property type="molecule type" value="Genomic_DNA"/>
</dbReference>
<feature type="domain" description="N-acetyltransferase" evidence="1">
    <location>
        <begin position="81"/>
        <end position="224"/>
    </location>
</feature>
<dbReference type="PROSITE" id="PS51186">
    <property type="entry name" value="GNAT"/>
    <property type="match status" value="1"/>
</dbReference>
<accession>A0A8H5C625</accession>
<dbReference type="AlphaFoldDB" id="A0A8H5C625"/>
<proteinExistence type="predicted"/>
<dbReference type="InterPro" id="IPR000182">
    <property type="entry name" value="GNAT_dom"/>
</dbReference>